<dbReference type="Gene3D" id="2.60.120.260">
    <property type="entry name" value="Galactose-binding domain-like"/>
    <property type="match status" value="1"/>
</dbReference>
<dbReference type="Proteomes" id="UP000469558">
    <property type="component" value="Unassembled WGS sequence"/>
</dbReference>
<dbReference type="Pfam" id="PF03256">
    <property type="entry name" value="ANAPC10"/>
    <property type="match status" value="1"/>
</dbReference>
<comment type="caution">
    <text evidence="8">The sequence shown here is derived from an EMBL/GenBank/DDBJ whole genome shotgun (WGS) entry which is preliminary data.</text>
</comment>
<keyword evidence="2" id="KW-0132">Cell division</keyword>
<keyword evidence="9" id="KW-1185">Reference proteome</keyword>
<comment type="similarity">
    <text evidence="1">Belongs to the APC10 family.</text>
</comment>
<dbReference type="OrthoDB" id="24948at2759"/>
<dbReference type="SUPFAM" id="SSF49785">
    <property type="entry name" value="Galactose-binding domain-like"/>
    <property type="match status" value="1"/>
</dbReference>
<evidence type="ECO:0000256" key="3">
    <source>
        <dbReference type="ARBA" id="ARBA00022776"/>
    </source>
</evidence>
<dbReference type="PROSITE" id="PS51284">
    <property type="entry name" value="DOC"/>
    <property type="match status" value="1"/>
</dbReference>
<feature type="compositionally biased region" description="Basic and acidic residues" evidence="6">
    <location>
        <begin position="78"/>
        <end position="90"/>
    </location>
</feature>
<evidence type="ECO:0000313" key="8">
    <source>
        <dbReference type="EMBL" id="TVY82542.1"/>
    </source>
</evidence>
<sequence length="395" mass="44123">MTPTPPSYAAHPTHSSIRLSRNRRPRNANPYDSSHHAASQMQEQMPVTPLVDEGADELEDDDVDISDDDEEDDEDIEHGDVEDFEGQVHDVEDEDDDEEGGIEEGSSHLSFALLPFTPGPHHNLHHGFYIYIPIHIHIPNPRRCLLYLNFALSLESPNFPQTADQQAGKGPCFPSGLRSSRKTGRHVPMEIDVPFNPAALGLKEIGNLASWTVSSCKPGCGVEALRDDDTHLFWQSDGPQPHHLNIHFSRLVSILSIRIYLDFQADESYTPTKITLLAGTGYHDLISFSELSFEKPQGWIDVPLHHVGGGEDGKTLRAFLVQVKIVENHQNGKDTHVRGLKVYARDERARGSLGILPESEGRRSKAIVVSEEGELPSTDRVWLIEPDWMGDPELR</sequence>
<dbReference type="PANTHER" id="PTHR12936">
    <property type="entry name" value="ANAPHASE-PROMOTING COMPLEX 10"/>
    <property type="match status" value="1"/>
</dbReference>
<accession>A0A8T9CBN9</accession>
<evidence type="ECO:0000256" key="4">
    <source>
        <dbReference type="ARBA" id="ARBA00022786"/>
    </source>
</evidence>
<dbReference type="InterPro" id="IPR008979">
    <property type="entry name" value="Galactose-bd-like_sf"/>
</dbReference>
<dbReference type="InterPro" id="IPR016901">
    <property type="entry name" value="APC10/Doc1"/>
</dbReference>
<evidence type="ECO:0000259" key="7">
    <source>
        <dbReference type="PROSITE" id="PS51284"/>
    </source>
</evidence>
<proteinExistence type="inferred from homology"/>
<evidence type="ECO:0000256" key="5">
    <source>
        <dbReference type="ARBA" id="ARBA00023306"/>
    </source>
</evidence>
<dbReference type="InterPro" id="IPR004939">
    <property type="entry name" value="APC_su10/DOC_dom"/>
</dbReference>
<feature type="compositionally biased region" description="Acidic residues" evidence="6">
    <location>
        <begin position="91"/>
        <end position="102"/>
    </location>
</feature>
<dbReference type="GO" id="GO:0005680">
    <property type="term" value="C:anaphase-promoting complex"/>
    <property type="evidence" value="ECO:0007669"/>
    <property type="project" value="InterPro"/>
</dbReference>
<evidence type="ECO:0000256" key="1">
    <source>
        <dbReference type="ARBA" id="ARBA00006762"/>
    </source>
</evidence>
<keyword evidence="4" id="KW-0833">Ubl conjugation pathway</keyword>
<feature type="compositionally biased region" description="Polar residues" evidence="6">
    <location>
        <begin position="30"/>
        <end position="45"/>
    </location>
</feature>
<dbReference type="PANTHER" id="PTHR12936:SF0">
    <property type="entry name" value="ANAPHASE-PROMOTING COMPLEX SUBUNIT 10"/>
    <property type="match status" value="1"/>
</dbReference>
<name>A0A8T9CBN9_9HELO</name>
<dbReference type="GO" id="GO:0031145">
    <property type="term" value="P:anaphase-promoting complex-dependent catabolic process"/>
    <property type="evidence" value="ECO:0007669"/>
    <property type="project" value="InterPro"/>
</dbReference>
<gene>
    <name evidence="8" type="primary">Anapc10</name>
    <name evidence="8" type="ORF">LSUE1_G002436</name>
</gene>
<evidence type="ECO:0000256" key="6">
    <source>
        <dbReference type="SAM" id="MobiDB-lite"/>
    </source>
</evidence>
<dbReference type="GO" id="GO:0051301">
    <property type="term" value="P:cell division"/>
    <property type="evidence" value="ECO:0007669"/>
    <property type="project" value="UniProtKB-KW"/>
</dbReference>
<reference evidence="8 9" key="1">
    <citation type="submission" date="2018-05" db="EMBL/GenBank/DDBJ databases">
        <title>Genome sequencing and assembly of the regulated plant pathogen Lachnellula willkommii and related sister species for the development of diagnostic species identification markers.</title>
        <authorList>
            <person name="Giroux E."/>
            <person name="Bilodeau G."/>
        </authorList>
    </citation>
    <scope>NUCLEOTIDE SEQUENCE [LARGE SCALE GENOMIC DNA]</scope>
    <source>
        <strain evidence="8 9">CBS 268.59</strain>
    </source>
</reference>
<keyword evidence="3" id="KW-0498">Mitosis</keyword>
<feature type="region of interest" description="Disordered" evidence="6">
    <location>
        <begin position="1"/>
        <end position="104"/>
    </location>
</feature>
<feature type="domain" description="DOC" evidence="7">
    <location>
        <begin position="181"/>
        <end position="369"/>
    </location>
</feature>
<protein>
    <submittedName>
        <fullName evidence="8">Anaphase-promoting complex subunit</fullName>
    </submittedName>
</protein>
<organism evidence="8 9">
    <name type="scientific">Lachnellula suecica</name>
    <dbReference type="NCBI Taxonomy" id="602035"/>
    <lineage>
        <taxon>Eukaryota</taxon>
        <taxon>Fungi</taxon>
        <taxon>Dikarya</taxon>
        <taxon>Ascomycota</taxon>
        <taxon>Pezizomycotina</taxon>
        <taxon>Leotiomycetes</taxon>
        <taxon>Helotiales</taxon>
        <taxon>Lachnaceae</taxon>
        <taxon>Lachnellula</taxon>
    </lineage>
</organism>
<evidence type="ECO:0000313" key="9">
    <source>
        <dbReference type="Proteomes" id="UP000469558"/>
    </source>
</evidence>
<feature type="compositionally biased region" description="Acidic residues" evidence="6">
    <location>
        <begin position="53"/>
        <end position="77"/>
    </location>
</feature>
<dbReference type="GO" id="GO:0070979">
    <property type="term" value="P:protein K11-linked ubiquitination"/>
    <property type="evidence" value="ECO:0007669"/>
    <property type="project" value="TreeGrafter"/>
</dbReference>
<evidence type="ECO:0000256" key="2">
    <source>
        <dbReference type="ARBA" id="ARBA00022618"/>
    </source>
</evidence>
<keyword evidence="5" id="KW-0131">Cell cycle</keyword>
<dbReference type="EMBL" id="QGMK01000305">
    <property type="protein sequence ID" value="TVY82542.1"/>
    <property type="molecule type" value="Genomic_DNA"/>
</dbReference>
<dbReference type="AlphaFoldDB" id="A0A8T9CBN9"/>
<dbReference type="CDD" id="cd08366">
    <property type="entry name" value="APC10"/>
    <property type="match status" value="1"/>
</dbReference>
<dbReference type="SMART" id="SM01337">
    <property type="entry name" value="APC10"/>
    <property type="match status" value="1"/>
</dbReference>
<feature type="region of interest" description="Disordered" evidence="6">
    <location>
        <begin position="161"/>
        <end position="183"/>
    </location>
</feature>